<evidence type="ECO:0000256" key="4">
    <source>
        <dbReference type="ARBA" id="ARBA00023136"/>
    </source>
</evidence>
<dbReference type="EMBL" id="JACIBU010000001">
    <property type="protein sequence ID" value="MBB3677863.1"/>
    <property type="molecule type" value="Genomic_DNA"/>
</dbReference>
<keyword evidence="9" id="KW-1185">Reference proteome</keyword>
<dbReference type="OrthoDB" id="3296646at2"/>
<feature type="domain" description="GtrA/DPMS transmembrane" evidence="6">
    <location>
        <begin position="51"/>
        <end position="168"/>
    </location>
</feature>
<evidence type="ECO:0000256" key="1">
    <source>
        <dbReference type="ARBA" id="ARBA00004141"/>
    </source>
</evidence>
<gene>
    <name evidence="8" type="ORF">DMO24_10940</name>
    <name evidence="7" type="ORF">FHX36_003598</name>
</gene>
<comment type="subcellular location">
    <subcellularLocation>
        <location evidence="1">Membrane</location>
        <topology evidence="1">Multi-pass membrane protein</topology>
    </subcellularLocation>
</comment>
<reference evidence="8 9" key="1">
    <citation type="submission" date="2018-06" db="EMBL/GenBank/DDBJ databases">
        <title>Draft genome sequence of Modestobacter versicolor CP153-2.</title>
        <authorList>
            <person name="Gundlapally S.R."/>
        </authorList>
    </citation>
    <scope>NUCLEOTIDE SEQUENCE [LARGE SCALE GENOMIC DNA]</scope>
    <source>
        <strain evidence="8 9">CP153-2</strain>
    </source>
</reference>
<feature type="transmembrane region" description="Helical" evidence="5">
    <location>
        <begin position="49"/>
        <end position="70"/>
    </location>
</feature>
<evidence type="ECO:0000256" key="3">
    <source>
        <dbReference type="ARBA" id="ARBA00022989"/>
    </source>
</evidence>
<evidence type="ECO:0000313" key="8">
    <source>
        <dbReference type="EMBL" id="PZA21305.1"/>
    </source>
</evidence>
<evidence type="ECO:0000256" key="5">
    <source>
        <dbReference type="SAM" id="Phobius"/>
    </source>
</evidence>
<keyword evidence="2 5" id="KW-0812">Transmembrane</keyword>
<feature type="transmembrane region" description="Helical" evidence="5">
    <location>
        <begin position="114"/>
        <end position="136"/>
    </location>
</feature>
<evidence type="ECO:0000259" key="6">
    <source>
        <dbReference type="Pfam" id="PF04138"/>
    </source>
</evidence>
<evidence type="ECO:0000313" key="10">
    <source>
        <dbReference type="Proteomes" id="UP000580718"/>
    </source>
</evidence>
<organism evidence="8 9">
    <name type="scientific">Modestobacter versicolor</name>
    <dbReference type="NCBI Taxonomy" id="429133"/>
    <lineage>
        <taxon>Bacteria</taxon>
        <taxon>Bacillati</taxon>
        <taxon>Actinomycetota</taxon>
        <taxon>Actinomycetes</taxon>
        <taxon>Geodermatophilales</taxon>
        <taxon>Geodermatophilaceae</taxon>
        <taxon>Modestobacter</taxon>
    </lineage>
</organism>
<feature type="transmembrane region" description="Helical" evidence="5">
    <location>
        <begin position="76"/>
        <end position="93"/>
    </location>
</feature>
<sequence length="176" mass="18353">MTCPSLLRRTAVGGAHEVGHVVTSELARLPRLAAALRTRLHQDDTGAQFARYVVVGGVSSALYALLFIGLGGFGAQPANLVGAIASTLLANELHRRLTFHAGQQVSWFTAQWEGGGLAVVGLVATSFALAGVHMLIGDVGTGVELLLIAAVTGAIGLVRFVALRSWVFTPATVRQD</sequence>
<protein>
    <submittedName>
        <fullName evidence="8">GtrA family protein</fullName>
    </submittedName>
    <submittedName>
        <fullName evidence="7">Putative flippase GtrA</fullName>
    </submittedName>
</protein>
<dbReference type="Proteomes" id="UP000580718">
    <property type="component" value="Unassembled WGS sequence"/>
</dbReference>
<dbReference type="AlphaFoldDB" id="A0A323V951"/>
<proteinExistence type="predicted"/>
<dbReference type="GO" id="GO:0000271">
    <property type="term" value="P:polysaccharide biosynthetic process"/>
    <property type="evidence" value="ECO:0007669"/>
    <property type="project" value="InterPro"/>
</dbReference>
<reference evidence="7 10" key="2">
    <citation type="submission" date="2020-08" db="EMBL/GenBank/DDBJ databases">
        <title>Sequencing the genomes of 1000 actinobacteria strains.</title>
        <authorList>
            <person name="Klenk H.-P."/>
        </authorList>
    </citation>
    <scope>NUCLEOTIDE SEQUENCE [LARGE SCALE GENOMIC DNA]</scope>
    <source>
        <strain evidence="7 10">DSM 16678</strain>
    </source>
</reference>
<name>A0A323V951_9ACTN</name>
<dbReference type="Proteomes" id="UP000247602">
    <property type="component" value="Unassembled WGS sequence"/>
</dbReference>
<keyword evidence="4 5" id="KW-0472">Membrane</keyword>
<dbReference type="RefSeq" id="WP_110552314.1">
    <property type="nucleotide sequence ID" value="NZ_JACIBU010000001.1"/>
</dbReference>
<evidence type="ECO:0000256" key="2">
    <source>
        <dbReference type="ARBA" id="ARBA00022692"/>
    </source>
</evidence>
<feature type="transmembrane region" description="Helical" evidence="5">
    <location>
        <begin position="142"/>
        <end position="162"/>
    </location>
</feature>
<dbReference type="InterPro" id="IPR007267">
    <property type="entry name" value="GtrA_DPMS_TM"/>
</dbReference>
<dbReference type="Pfam" id="PF04138">
    <property type="entry name" value="GtrA_DPMS_TM"/>
    <property type="match status" value="1"/>
</dbReference>
<comment type="caution">
    <text evidence="8">The sequence shown here is derived from an EMBL/GenBank/DDBJ whole genome shotgun (WGS) entry which is preliminary data.</text>
</comment>
<dbReference type="GO" id="GO:0016020">
    <property type="term" value="C:membrane"/>
    <property type="evidence" value="ECO:0007669"/>
    <property type="project" value="UniProtKB-SubCell"/>
</dbReference>
<evidence type="ECO:0000313" key="9">
    <source>
        <dbReference type="Proteomes" id="UP000247602"/>
    </source>
</evidence>
<accession>A0A323V951</accession>
<evidence type="ECO:0000313" key="7">
    <source>
        <dbReference type="EMBL" id="MBB3677863.1"/>
    </source>
</evidence>
<keyword evidence="3 5" id="KW-1133">Transmembrane helix</keyword>
<dbReference type="EMBL" id="QKNV01000098">
    <property type="protein sequence ID" value="PZA21305.1"/>
    <property type="molecule type" value="Genomic_DNA"/>
</dbReference>